<sequence length="87" mass="10106">MSPHNTLATIPENNATPPSQLQVRPTLPQRKSSDSITQLWNERAPRIASGFWNFVKYGPEIPDTEERLNSVVPTDPEKRKLPWRRWE</sequence>
<evidence type="ECO:0000313" key="2">
    <source>
        <dbReference type="EMBL" id="KAL1631204.1"/>
    </source>
</evidence>
<dbReference type="EMBL" id="JAJVDC020000040">
    <property type="protein sequence ID" value="KAL1631204.1"/>
    <property type="molecule type" value="Genomic_DNA"/>
</dbReference>
<evidence type="ECO:0000256" key="1">
    <source>
        <dbReference type="SAM" id="MobiDB-lite"/>
    </source>
</evidence>
<organism evidence="2 3">
    <name type="scientific">Neofusicoccum ribis</name>
    <dbReference type="NCBI Taxonomy" id="45134"/>
    <lineage>
        <taxon>Eukaryota</taxon>
        <taxon>Fungi</taxon>
        <taxon>Dikarya</taxon>
        <taxon>Ascomycota</taxon>
        <taxon>Pezizomycotina</taxon>
        <taxon>Dothideomycetes</taxon>
        <taxon>Dothideomycetes incertae sedis</taxon>
        <taxon>Botryosphaeriales</taxon>
        <taxon>Botryosphaeriaceae</taxon>
        <taxon>Neofusicoccum</taxon>
    </lineage>
</organism>
<feature type="region of interest" description="Disordered" evidence="1">
    <location>
        <begin position="63"/>
        <end position="87"/>
    </location>
</feature>
<feature type="region of interest" description="Disordered" evidence="1">
    <location>
        <begin position="1"/>
        <end position="36"/>
    </location>
</feature>
<accession>A0ABR3SWA0</accession>
<protein>
    <submittedName>
        <fullName evidence="2">Uncharacterized protein</fullName>
    </submittedName>
</protein>
<comment type="caution">
    <text evidence="2">The sequence shown here is derived from an EMBL/GenBank/DDBJ whole genome shotgun (WGS) entry which is preliminary data.</text>
</comment>
<feature type="compositionally biased region" description="Basic and acidic residues" evidence="1">
    <location>
        <begin position="75"/>
        <end position="87"/>
    </location>
</feature>
<proteinExistence type="predicted"/>
<gene>
    <name evidence="2" type="ORF">SLS56_004451</name>
</gene>
<dbReference type="Proteomes" id="UP001521116">
    <property type="component" value="Unassembled WGS sequence"/>
</dbReference>
<reference evidence="2 3" key="1">
    <citation type="submission" date="2024-02" db="EMBL/GenBank/DDBJ databases">
        <title>De novo assembly and annotation of 12 fungi associated with fruit tree decline syndrome in Ontario, Canada.</title>
        <authorList>
            <person name="Sulman M."/>
            <person name="Ellouze W."/>
            <person name="Ilyukhin E."/>
        </authorList>
    </citation>
    <scope>NUCLEOTIDE SEQUENCE [LARGE SCALE GENOMIC DNA]</scope>
    <source>
        <strain evidence="2 3">M1-105</strain>
    </source>
</reference>
<keyword evidence="3" id="KW-1185">Reference proteome</keyword>
<feature type="compositionally biased region" description="Polar residues" evidence="1">
    <location>
        <begin position="1"/>
        <end position="23"/>
    </location>
</feature>
<name>A0ABR3SWA0_9PEZI</name>
<evidence type="ECO:0000313" key="3">
    <source>
        <dbReference type="Proteomes" id="UP001521116"/>
    </source>
</evidence>